<feature type="transmembrane region" description="Helical" evidence="1">
    <location>
        <begin position="110"/>
        <end position="136"/>
    </location>
</feature>
<proteinExistence type="predicted"/>
<name>A0A914EQG1_9BILA</name>
<evidence type="ECO:0000313" key="3">
    <source>
        <dbReference type="WBParaSite" id="ACRNAN_scaffold9745.g13134.t1"/>
    </source>
</evidence>
<dbReference type="Proteomes" id="UP000887540">
    <property type="component" value="Unplaced"/>
</dbReference>
<accession>A0A914EQG1</accession>
<evidence type="ECO:0000313" key="2">
    <source>
        <dbReference type="Proteomes" id="UP000887540"/>
    </source>
</evidence>
<dbReference type="InterPro" id="IPR019428">
    <property type="entry name" value="7TM_GPCR_serpentine_rcpt_Str"/>
</dbReference>
<feature type="transmembrane region" description="Helical" evidence="1">
    <location>
        <begin position="26"/>
        <end position="52"/>
    </location>
</feature>
<dbReference type="WBParaSite" id="ACRNAN_scaffold9745.g13134.t1">
    <property type="protein sequence ID" value="ACRNAN_scaffold9745.g13134.t1"/>
    <property type="gene ID" value="ACRNAN_scaffold9745.g13134"/>
</dbReference>
<organism evidence="2 3">
    <name type="scientific">Acrobeloides nanus</name>
    <dbReference type="NCBI Taxonomy" id="290746"/>
    <lineage>
        <taxon>Eukaryota</taxon>
        <taxon>Metazoa</taxon>
        <taxon>Ecdysozoa</taxon>
        <taxon>Nematoda</taxon>
        <taxon>Chromadorea</taxon>
        <taxon>Rhabditida</taxon>
        <taxon>Tylenchina</taxon>
        <taxon>Cephalobomorpha</taxon>
        <taxon>Cephaloboidea</taxon>
        <taxon>Cephalobidae</taxon>
        <taxon>Acrobeloides</taxon>
    </lineage>
</organism>
<dbReference type="Pfam" id="PF10326">
    <property type="entry name" value="7TM_GPCR_Str"/>
    <property type="match status" value="1"/>
</dbReference>
<keyword evidence="1" id="KW-1133">Transmembrane helix</keyword>
<dbReference type="AlphaFoldDB" id="A0A914EQG1"/>
<keyword evidence="1" id="KW-0472">Membrane</keyword>
<reference evidence="3" key="1">
    <citation type="submission" date="2022-11" db="UniProtKB">
        <authorList>
            <consortium name="WormBaseParasite"/>
        </authorList>
    </citation>
    <scope>IDENTIFICATION</scope>
</reference>
<evidence type="ECO:0000256" key="1">
    <source>
        <dbReference type="SAM" id="Phobius"/>
    </source>
</evidence>
<keyword evidence="1" id="KW-0812">Transmembrane</keyword>
<sequence>MCAAIPFYYRSLLICRQKVMSLKRFYLLYAFAAFLSFTFQILLFIAFAPSVFGSNLEFRRILDNDFWRNDDGSLPIFIASNMAIVPLIGAALPMMSIICTALFKLKVDHLSVVMISACSWITALNPLCAICIVGPYRDAILRRNRVSDIRINTDNGQRSHPT</sequence>
<feature type="transmembrane region" description="Helical" evidence="1">
    <location>
        <begin position="72"/>
        <end position="103"/>
    </location>
</feature>
<protein>
    <submittedName>
        <fullName evidence="3">Uncharacterized protein</fullName>
    </submittedName>
</protein>
<keyword evidence="2" id="KW-1185">Reference proteome</keyword>